<name>A0A0H3FS09_KLEAK</name>
<feature type="domain" description="Ketosynthase family 3 (KS3)" evidence="5">
    <location>
        <begin position="48"/>
        <end position="377"/>
    </location>
</feature>
<comment type="pathway">
    <text evidence="1">Lipid metabolism; fatty acid biosynthesis.</text>
</comment>
<dbReference type="InterPro" id="IPR016039">
    <property type="entry name" value="Thiolase-like"/>
</dbReference>
<evidence type="ECO:0000256" key="2">
    <source>
        <dbReference type="ARBA" id="ARBA00008467"/>
    </source>
</evidence>
<comment type="similarity">
    <text evidence="2 4">Belongs to the thiolase-like superfamily. Beta-ketoacyl-ACP synthases family.</text>
</comment>
<dbReference type="Pfam" id="PF02801">
    <property type="entry name" value="Ketoacyl-synt_C"/>
    <property type="match status" value="1"/>
</dbReference>
<dbReference type="SMART" id="SM00825">
    <property type="entry name" value="PKS_KS"/>
    <property type="match status" value="1"/>
</dbReference>
<dbReference type="InterPro" id="IPR020841">
    <property type="entry name" value="PKS_Beta-ketoAc_synthase_dom"/>
</dbReference>
<dbReference type="GO" id="GO:0004315">
    <property type="term" value="F:3-oxoacyl-[acyl-carrier-protein] synthase activity"/>
    <property type="evidence" value="ECO:0007669"/>
    <property type="project" value="TreeGrafter"/>
</dbReference>
<organism evidence="6 7">
    <name type="scientific">Klebsiella aerogenes (strain ATCC 13048 / DSM 30053 / CCUG 1429 / JCM 1235 / KCTC 2190 / NBRC 13534 / NCIMB 10102 / NCTC 10006 / CDC 819-56)</name>
    <name type="common">Enterobacter aerogenes</name>
    <dbReference type="NCBI Taxonomy" id="1028307"/>
    <lineage>
        <taxon>Bacteria</taxon>
        <taxon>Pseudomonadati</taxon>
        <taxon>Pseudomonadota</taxon>
        <taxon>Gammaproteobacteria</taxon>
        <taxon>Enterobacterales</taxon>
        <taxon>Enterobacteriaceae</taxon>
        <taxon>Klebsiella/Raoultella group</taxon>
        <taxon>Klebsiella</taxon>
    </lineage>
</organism>
<keyword evidence="3 4" id="KW-0808">Transferase</keyword>
<evidence type="ECO:0000259" key="5">
    <source>
        <dbReference type="SMART" id="SM00825"/>
    </source>
</evidence>
<dbReference type="HOGENOM" id="CLU_675680_0_0_6"/>
<dbReference type="Proteomes" id="UP000008881">
    <property type="component" value="Chromosome"/>
</dbReference>
<evidence type="ECO:0000313" key="7">
    <source>
        <dbReference type="Proteomes" id="UP000008881"/>
    </source>
</evidence>
<keyword evidence="7" id="KW-1185">Reference proteome</keyword>
<proteinExistence type="inferred from homology"/>
<dbReference type="GeneID" id="93310712"/>
<accession>A0A0H3FS09</accession>
<dbReference type="EMBL" id="CP002824">
    <property type="protein sequence ID" value="AEG97444.1"/>
    <property type="molecule type" value="Genomic_DNA"/>
</dbReference>
<protein>
    <submittedName>
        <fullName evidence="6">Beta-ketoacyl synthase, C-domain protein</fullName>
    </submittedName>
</protein>
<evidence type="ECO:0000256" key="1">
    <source>
        <dbReference type="ARBA" id="ARBA00005194"/>
    </source>
</evidence>
<dbReference type="InterPro" id="IPR014031">
    <property type="entry name" value="Ketoacyl_synth_C"/>
</dbReference>
<evidence type="ECO:0000256" key="3">
    <source>
        <dbReference type="ARBA" id="ARBA00022679"/>
    </source>
</evidence>
<gene>
    <name evidence="6" type="ordered locus">EAE_12650</name>
</gene>
<dbReference type="GO" id="GO:0006633">
    <property type="term" value="P:fatty acid biosynthetic process"/>
    <property type="evidence" value="ECO:0007669"/>
    <property type="project" value="TreeGrafter"/>
</dbReference>
<dbReference type="OrthoDB" id="6452348at2"/>
<dbReference type="eggNOG" id="COG0304">
    <property type="taxonomic scope" value="Bacteria"/>
</dbReference>
<sequence length="410" mass="44871">MNERAIISGFSVCLPYAENSSLLIESLKQGKCVNLSPWFASDNQAIECGFSGNINIAKLKQNNDSALDHLYRLIDEALLQAGLNDDCLKGDRVRVYITGIGPRVDVMDYRNFYNYNDMEDVSVTSSIKNLAVKNMSQDSFSYNLAKKYELSYLPPNMNCTSNSSLTAIHLATRAIEKNGIDLALIINISKIKYQDLGFLASQGMLDSEIVQPFGVNSNGVLFAEGYGVMLLENQRHRLGRGKSPGISIYSAYKQINAGRSNDAYWQSASILKLINSLLNDSGVQKEELCAFIPHGNGTSSSDNVEAKAIAIFTSEMTLPVLAYKGQIGYTATGSGLIDIVIGYHSLKNGELIFPVVNDDIINDVSRHIPTEGRVSRHDKKHLLKTGLGVDGSVIALLMTNLNTNTGYEGE</sequence>
<dbReference type="InterPro" id="IPR014030">
    <property type="entry name" value="Ketoacyl_synth_N"/>
</dbReference>
<evidence type="ECO:0000313" key="6">
    <source>
        <dbReference type="EMBL" id="AEG97444.1"/>
    </source>
</evidence>
<dbReference type="PANTHER" id="PTHR11712">
    <property type="entry name" value="POLYKETIDE SYNTHASE-RELATED"/>
    <property type="match status" value="1"/>
</dbReference>
<dbReference type="InterPro" id="IPR000794">
    <property type="entry name" value="Beta-ketoacyl_synthase"/>
</dbReference>
<dbReference type="RefSeq" id="WP_015704575.1">
    <property type="nucleotide sequence ID" value="NC_015663.1"/>
</dbReference>
<dbReference type="PANTHER" id="PTHR11712:SF336">
    <property type="entry name" value="3-OXOACYL-[ACYL-CARRIER-PROTEIN] SYNTHASE, MITOCHONDRIAL"/>
    <property type="match status" value="1"/>
</dbReference>
<dbReference type="KEGG" id="eae:EAE_12650"/>
<dbReference type="Gene3D" id="3.40.47.10">
    <property type="match status" value="2"/>
</dbReference>
<dbReference type="PATRIC" id="fig|1028307.3.peg.2525"/>
<reference evidence="6 7" key="1">
    <citation type="journal article" date="2012" name="J. Bacteriol.">
        <title>Complete genome sequence of Enterobacter aerogenes KCTC 2190.</title>
        <authorList>
            <person name="Shin S.H."/>
            <person name="Kim S."/>
            <person name="Kim J.Y."/>
            <person name="Lee S."/>
            <person name="Um Y."/>
            <person name="Oh M.K."/>
            <person name="Kim Y.R."/>
            <person name="Lee J."/>
            <person name="Yang K.S."/>
        </authorList>
    </citation>
    <scope>NUCLEOTIDE SEQUENCE [LARGE SCALE GENOMIC DNA]</scope>
    <source>
        <strain evidence="6 7">KCTC 2190</strain>
    </source>
</reference>
<dbReference type="SUPFAM" id="SSF53901">
    <property type="entry name" value="Thiolase-like"/>
    <property type="match status" value="2"/>
</dbReference>
<dbReference type="Pfam" id="PF00109">
    <property type="entry name" value="ketoacyl-synt"/>
    <property type="match status" value="1"/>
</dbReference>
<evidence type="ECO:0000256" key="4">
    <source>
        <dbReference type="RuleBase" id="RU003694"/>
    </source>
</evidence>
<dbReference type="GO" id="GO:0005829">
    <property type="term" value="C:cytosol"/>
    <property type="evidence" value="ECO:0007669"/>
    <property type="project" value="TreeGrafter"/>
</dbReference>
<dbReference type="AlphaFoldDB" id="A0A0H3FS09"/>